<dbReference type="EMBL" id="JAQNDL010000004">
    <property type="protein sequence ID" value="MDC0722763.1"/>
    <property type="molecule type" value="Genomic_DNA"/>
</dbReference>
<organism evidence="1 2">
    <name type="scientific">Nannocystis bainbridge</name>
    <dbReference type="NCBI Taxonomy" id="2995303"/>
    <lineage>
        <taxon>Bacteria</taxon>
        <taxon>Pseudomonadati</taxon>
        <taxon>Myxococcota</taxon>
        <taxon>Polyangia</taxon>
        <taxon>Nannocystales</taxon>
        <taxon>Nannocystaceae</taxon>
        <taxon>Nannocystis</taxon>
    </lineage>
</organism>
<reference evidence="1 2" key="1">
    <citation type="submission" date="2022-11" db="EMBL/GenBank/DDBJ databases">
        <title>Minimal conservation of predation-associated metabolite biosynthetic gene clusters underscores biosynthetic potential of Myxococcota including descriptions for ten novel species: Archangium lansinium sp. nov., Myxococcus landrumus sp. nov., Nannocystis bai.</title>
        <authorList>
            <person name="Ahearne A."/>
            <person name="Stevens C."/>
            <person name="Dowd S."/>
        </authorList>
    </citation>
    <scope>NUCLEOTIDE SEQUENCE [LARGE SCALE GENOMIC DNA]</scope>
    <source>
        <strain evidence="1 2">BB15-2</strain>
    </source>
</reference>
<accession>A0ABT5ECY2</accession>
<dbReference type="Proteomes" id="UP001221686">
    <property type="component" value="Unassembled WGS sequence"/>
</dbReference>
<gene>
    <name evidence="1" type="ORF">POL25_38090</name>
</gene>
<protein>
    <submittedName>
        <fullName evidence="1">Uncharacterized protein</fullName>
    </submittedName>
</protein>
<evidence type="ECO:0000313" key="1">
    <source>
        <dbReference type="EMBL" id="MDC0722763.1"/>
    </source>
</evidence>
<dbReference type="RefSeq" id="WP_272091301.1">
    <property type="nucleotide sequence ID" value="NZ_JAQNDL010000004.1"/>
</dbReference>
<keyword evidence="2" id="KW-1185">Reference proteome</keyword>
<name>A0ABT5ECY2_9BACT</name>
<sequence>MARKPLRRLVVDGRLYLYSMGWTYDLDGERVVAVALYHAETGQENRPRGQPMRAKFLTREAAVVDTSIAFPADARAVLERALTLGWDGRREGWLLPASGLERPGLVLSGPTRLREWAAGKPAYVLHFEDTTLAERIAGDLGIPAVPAARGAAEAQWRDETRYVLRSRWGRLVHVYTRSVAELVAALAAVARRAPRLGGSVAGLASVTPEAAGEVVPPEHWATQPEARQFPGVRERDVVWTYAGPDGPRVEAYEYHPDAPEHLWRWTSLHEGGSVERRFPRA</sequence>
<proteinExistence type="predicted"/>
<evidence type="ECO:0000313" key="2">
    <source>
        <dbReference type="Proteomes" id="UP001221686"/>
    </source>
</evidence>
<comment type="caution">
    <text evidence="1">The sequence shown here is derived from an EMBL/GenBank/DDBJ whole genome shotgun (WGS) entry which is preliminary data.</text>
</comment>